<evidence type="ECO:0000256" key="7">
    <source>
        <dbReference type="ARBA" id="ARBA00022692"/>
    </source>
</evidence>
<evidence type="ECO:0000256" key="13">
    <source>
        <dbReference type="PIRSR" id="PIRSR028937-1"/>
    </source>
</evidence>
<evidence type="ECO:0000313" key="18">
    <source>
        <dbReference type="Proteomes" id="UP000696573"/>
    </source>
</evidence>
<keyword evidence="11" id="KW-0472">Membrane</keyword>
<dbReference type="PANTHER" id="PTHR46056">
    <property type="entry name" value="LONG-CHAIN-ALCOHOL OXIDASE"/>
    <property type="match status" value="1"/>
</dbReference>
<dbReference type="EMBL" id="CABFNQ020000725">
    <property type="protein sequence ID" value="CAH0026777.1"/>
    <property type="molecule type" value="Genomic_DNA"/>
</dbReference>
<dbReference type="AlphaFoldDB" id="A0A9N9VI86"/>
<evidence type="ECO:0000256" key="4">
    <source>
        <dbReference type="ARBA" id="ARBA00010790"/>
    </source>
</evidence>
<comment type="similarity">
    <text evidence="4 12">Belongs to the GMC oxidoreductase family.</text>
</comment>
<dbReference type="PIRSF" id="PIRSF028937">
    <property type="entry name" value="Lg_Ch_AO"/>
    <property type="match status" value="1"/>
</dbReference>
<dbReference type="InterPro" id="IPR000172">
    <property type="entry name" value="GMC_OxRdtase_N"/>
</dbReference>
<protein>
    <recommendedName>
        <fullName evidence="5 12">Long-chain-alcohol oxidase</fullName>
        <ecNumber evidence="5 12">1.1.3.20</ecNumber>
    </recommendedName>
</protein>
<evidence type="ECO:0000256" key="1">
    <source>
        <dbReference type="ARBA" id="ARBA00000920"/>
    </source>
</evidence>
<feature type="active site" description="Proton acceptor" evidence="13">
    <location>
        <position position="697"/>
    </location>
</feature>
<dbReference type="Pfam" id="PF00890">
    <property type="entry name" value="FAD_binding_2"/>
    <property type="match status" value="1"/>
</dbReference>
<dbReference type="InterPro" id="IPR036188">
    <property type="entry name" value="FAD/NAD-bd_sf"/>
</dbReference>
<dbReference type="SUPFAM" id="SSF51905">
    <property type="entry name" value="FAD/NAD(P)-binding domain"/>
    <property type="match status" value="1"/>
</dbReference>
<reference evidence="17" key="1">
    <citation type="submission" date="2021-10" db="EMBL/GenBank/DDBJ databases">
        <authorList>
            <person name="Piombo E."/>
        </authorList>
    </citation>
    <scope>NUCLEOTIDE SEQUENCE</scope>
</reference>
<evidence type="ECO:0000313" key="17">
    <source>
        <dbReference type="EMBL" id="CAH0026777.1"/>
    </source>
</evidence>
<dbReference type="InterPro" id="IPR012400">
    <property type="entry name" value="Long_Oxdase"/>
</dbReference>
<evidence type="ECO:0000256" key="5">
    <source>
        <dbReference type="ARBA" id="ARBA00013125"/>
    </source>
</evidence>
<keyword evidence="18" id="KW-1185">Reference proteome</keyword>
<dbReference type="Proteomes" id="UP000696573">
    <property type="component" value="Unassembled WGS sequence"/>
</dbReference>
<keyword evidence="9" id="KW-1133">Transmembrane helix</keyword>
<keyword evidence="6" id="KW-0285">Flavoprotein</keyword>
<comment type="function">
    <text evidence="2">Long-chain fatty alcohol oxidase involved in the omega-oxidation pathway of lipid degradation.</text>
</comment>
<comment type="caution">
    <text evidence="17">The sequence shown here is derived from an EMBL/GenBank/DDBJ whole genome shotgun (WGS) entry which is preliminary data.</text>
</comment>
<evidence type="ECO:0000256" key="10">
    <source>
        <dbReference type="ARBA" id="ARBA00023002"/>
    </source>
</evidence>
<keyword evidence="7" id="KW-0812">Transmembrane</keyword>
<feature type="domain" description="Glucose-methanol-choline oxidoreductase C-terminal" evidence="16">
    <location>
        <begin position="600"/>
        <end position="749"/>
    </location>
</feature>
<organism evidence="17 18">
    <name type="scientific">Clonostachys rhizophaga</name>
    <dbReference type="NCBI Taxonomy" id="160324"/>
    <lineage>
        <taxon>Eukaryota</taxon>
        <taxon>Fungi</taxon>
        <taxon>Dikarya</taxon>
        <taxon>Ascomycota</taxon>
        <taxon>Pezizomycotina</taxon>
        <taxon>Sordariomycetes</taxon>
        <taxon>Hypocreomycetidae</taxon>
        <taxon>Hypocreales</taxon>
        <taxon>Bionectriaceae</taxon>
        <taxon>Clonostachys</taxon>
    </lineage>
</organism>
<evidence type="ECO:0000259" key="16">
    <source>
        <dbReference type="Pfam" id="PF05199"/>
    </source>
</evidence>
<evidence type="ECO:0000256" key="8">
    <source>
        <dbReference type="ARBA" id="ARBA00022827"/>
    </source>
</evidence>
<feature type="domain" description="Glucose-methanol-choline oxidoreductase N-terminal" evidence="14">
    <location>
        <begin position="280"/>
        <end position="508"/>
    </location>
</feature>
<dbReference type="EC" id="1.1.3.20" evidence="5 12"/>
<sequence length="766" mass="82765">MAALEENLIKPIKPGLPPPPSADFFQPAQWEVLYSLLDAVLPAVAPASVAPRQETDGKLGAIIMPEDEYKTIIDKAAGSSTEPPSRDALDSFFSQNITEDPQIREDCLRMIAMSARKEALGKLLLLMNTYIGSRLLTGYWGPITTQPSHVRQAILQSWVASRWPTMRSLGKSITSIALKSVTTSSGLLHQLSGYNDVPRDWKATASYDFRFIQPGEGEGKGDADAVHTISTDVVVVGSGCGGAVCAMNLAEAGHGVLVVDKGYSFPASNLPMSQAEGAHHLFENAGIVMAENGGLGAIAGSSWGGGGTVNWSVCLKLEDKVRREWAEDRGLQFFSSPEYDECVDRVWEFSGASTAGIRHGHSNRVLLGGARRLGWAAAEAPQNTAGKVHDCGQCLLGCGSGGKRGPTVSWLPAAGEAGAQFMEGFQVDKVLFDEEGEEGDRAVGVEGVWTSRGPNGRLDVPESERVRRKVRVQAKKVIIAAGSFRSPVILMASGIENPQLGKNLRLHPSNVVTATFGHDTDPSGSGIITSCCSEFDNQDGKGHGVKLEPTCMVPYTCLTMFPWRNGVDTKLMLLRYQRLNSFISITRDRDSGEVRRDPVTGRPLVDYTVSEFDQKHAEEGVVALTKILYVSGADEIQPYYPNLAPFVRTTKSGVLEDTDTQDRIEDPEKTDPAFAEWLRELRARGNKPPSGQWSAAHQMGTCRMGASPEEGVVDERGKVWGKEGLYVADSSVFPSASGVNPMITIQAIADWISRGVDKELRDEGSV</sequence>
<name>A0A9N9VI86_9HYPO</name>
<evidence type="ECO:0000256" key="6">
    <source>
        <dbReference type="ARBA" id="ARBA00022630"/>
    </source>
</evidence>
<comment type="subcellular location">
    <subcellularLocation>
        <location evidence="3">Membrane</location>
    </subcellularLocation>
</comment>
<dbReference type="GO" id="GO:0050660">
    <property type="term" value="F:flavin adenine dinucleotide binding"/>
    <property type="evidence" value="ECO:0007669"/>
    <property type="project" value="InterPro"/>
</dbReference>
<dbReference type="InterPro" id="IPR007867">
    <property type="entry name" value="GMC_OxRtase_C"/>
</dbReference>
<gene>
    <name evidence="17" type="ORF">CRHIZ90672A_00002879</name>
</gene>
<keyword evidence="10 12" id="KW-0560">Oxidoreductase</keyword>
<dbReference type="Pfam" id="PF05199">
    <property type="entry name" value="GMC_oxred_C"/>
    <property type="match status" value="1"/>
</dbReference>
<dbReference type="GO" id="GO:0046577">
    <property type="term" value="F:long-chain-alcohol oxidase activity"/>
    <property type="evidence" value="ECO:0007669"/>
    <property type="project" value="UniProtKB-EC"/>
</dbReference>
<evidence type="ECO:0000256" key="12">
    <source>
        <dbReference type="PIRNR" id="PIRNR028937"/>
    </source>
</evidence>
<evidence type="ECO:0000256" key="11">
    <source>
        <dbReference type="ARBA" id="ARBA00023136"/>
    </source>
</evidence>
<evidence type="ECO:0000259" key="15">
    <source>
        <dbReference type="Pfam" id="PF00890"/>
    </source>
</evidence>
<accession>A0A9N9VI86</accession>
<keyword evidence="8" id="KW-0274">FAD</keyword>
<comment type="catalytic activity">
    <reaction evidence="1 12">
        <text>a long-chain primary fatty alcohol + O2 = a long-chain fatty aldehyde + H2O2</text>
        <dbReference type="Rhea" id="RHEA:22756"/>
        <dbReference type="ChEBI" id="CHEBI:15379"/>
        <dbReference type="ChEBI" id="CHEBI:16240"/>
        <dbReference type="ChEBI" id="CHEBI:17176"/>
        <dbReference type="ChEBI" id="CHEBI:77396"/>
        <dbReference type="EC" id="1.1.3.20"/>
    </reaction>
</comment>
<dbReference type="Gene3D" id="3.50.50.60">
    <property type="entry name" value="FAD/NAD(P)-binding domain"/>
    <property type="match status" value="2"/>
</dbReference>
<dbReference type="GO" id="GO:0016020">
    <property type="term" value="C:membrane"/>
    <property type="evidence" value="ECO:0007669"/>
    <property type="project" value="UniProtKB-SubCell"/>
</dbReference>
<evidence type="ECO:0000259" key="14">
    <source>
        <dbReference type="Pfam" id="PF00732"/>
    </source>
</evidence>
<evidence type="ECO:0000256" key="9">
    <source>
        <dbReference type="ARBA" id="ARBA00022989"/>
    </source>
</evidence>
<dbReference type="InterPro" id="IPR003953">
    <property type="entry name" value="FAD-dep_OxRdtase_2_FAD-bd"/>
</dbReference>
<dbReference type="OrthoDB" id="269227at2759"/>
<evidence type="ECO:0000256" key="3">
    <source>
        <dbReference type="ARBA" id="ARBA00004370"/>
    </source>
</evidence>
<dbReference type="Pfam" id="PF00732">
    <property type="entry name" value="GMC_oxred_N"/>
    <property type="match status" value="1"/>
</dbReference>
<proteinExistence type="inferred from homology"/>
<dbReference type="PANTHER" id="PTHR46056:SF12">
    <property type="entry name" value="LONG-CHAIN-ALCOHOL OXIDASE"/>
    <property type="match status" value="1"/>
</dbReference>
<evidence type="ECO:0000256" key="2">
    <source>
        <dbReference type="ARBA" id="ARBA00003842"/>
    </source>
</evidence>
<feature type="domain" description="FAD-dependent oxidoreductase 2 FAD-binding" evidence="15">
    <location>
        <begin position="232"/>
        <end position="266"/>
    </location>
</feature>